<dbReference type="AlphaFoldDB" id="B9TNH6"/>
<feature type="compositionally biased region" description="Basic residues" evidence="1">
    <location>
        <begin position="137"/>
        <end position="160"/>
    </location>
</feature>
<feature type="compositionally biased region" description="Low complexity" evidence="1">
    <location>
        <begin position="15"/>
        <end position="36"/>
    </location>
</feature>
<gene>
    <name evidence="2" type="ORF">RCOM_2014740</name>
</gene>
<evidence type="ECO:0000256" key="1">
    <source>
        <dbReference type="SAM" id="MobiDB-lite"/>
    </source>
</evidence>
<organism evidence="2 3">
    <name type="scientific">Ricinus communis</name>
    <name type="common">Castor bean</name>
    <dbReference type="NCBI Taxonomy" id="3988"/>
    <lineage>
        <taxon>Eukaryota</taxon>
        <taxon>Viridiplantae</taxon>
        <taxon>Streptophyta</taxon>
        <taxon>Embryophyta</taxon>
        <taxon>Tracheophyta</taxon>
        <taxon>Spermatophyta</taxon>
        <taxon>Magnoliopsida</taxon>
        <taxon>eudicotyledons</taxon>
        <taxon>Gunneridae</taxon>
        <taxon>Pentapetalae</taxon>
        <taxon>rosids</taxon>
        <taxon>fabids</taxon>
        <taxon>Malpighiales</taxon>
        <taxon>Euphorbiaceae</taxon>
        <taxon>Acalyphoideae</taxon>
        <taxon>Acalypheae</taxon>
        <taxon>Ricinus</taxon>
    </lineage>
</organism>
<keyword evidence="3" id="KW-1185">Reference proteome</keyword>
<feature type="region of interest" description="Disordered" evidence="1">
    <location>
        <begin position="1"/>
        <end position="160"/>
    </location>
</feature>
<sequence length="160" mass="17793">ARVLETRNPPVRQTGAAARAVRPAAGLPVPAGARGRTAQPPFRAHRPGGRAVAGIRSRDPAGPRRFHVVRYAGGPEPLRRLPQPGLPQRPQRPGQPARQLRPGRVRGWPGPAVVRHTGRARTVRPRDPQVHPPAAAGRHRPQCAQQRRQRDHRRWRRRPV</sequence>
<protein>
    <submittedName>
        <fullName evidence="2">Uncharacterized protein</fullName>
    </submittedName>
</protein>
<name>B9TNH6_RICCO</name>
<dbReference type="InParanoid" id="B9TNH6"/>
<proteinExistence type="predicted"/>
<feature type="non-terminal residue" evidence="2">
    <location>
        <position position="1"/>
    </location>
</feature>
<evidence type="ECO:0000313" key="2">
    <source>
        <dbReference type="EMBL" id="EEF22588.1"/>
    </source>
</evidence>
<evidence type="ECO:0000313" key="3">
    <source>
        <dbReference type="Proteomes" id="UP000008311"/>
    </source>
</evidence>
<reference evidence="3" key="1">
    <citation type="journal article" date="2010" name="Nat. Biotechnol.">
        <title>Draft genome sequence of the oilseed species Ricinus communis.</title>
        <authorList>
            <person name="Chan A.P."/>
            <person name="Crabtree J."/>
            <person name="Zhao Q."/>
            <person name="Lorenzi H."/>
            <person name="Orvis J."/>
            <person name="Puiu D."/>
            <person name="Melake-Berhan A."/>
            <person name="Jones K.M."/>
            <person name="Redman J."/>
            <person name="Chen G."/>
            <person name="Cahoon E.B."/>
            <person name="Gedil M."/>
            <person name="Stanke M."/>
            <person name="Haas B.J."/>
            <person name="Wortman J.R."/>
            <person name="Fraser-Liggett C.M."/>
            <person name="Ravel J."/>
            <person name="Rabinowicz P.D."/>
        </authorList>
    </citation>
    <scope>NUCLEOTIDE SEQUENCE [LARGE SCALE GENOMIC DNA]</scope>
    <source>
        <strain evidence="3">cv. Hale</strain>
    </source>
</reference>
<feature type="non-terminal residue" evidence="2">
    <location>
        <position position="160"/>
    </location>
</feature>
<dbReference type="Proteomes" id="UP000008311">
    <property type="component" value="Unassembled WGS sequence"/>
</dbReference>
<dbReference type="EMBL" id="EQ992561">
    <property type="protein sequence ID" value="EEF22588.1"/>
    <property type="molecule type" value="Genomic_DNA"/>
</dbReference>
<accession>B9TNH6</accession>
<feature type="compositionally biased region" description="Low complexity" evidence="1">
    <location>
        <begin position="73"/>
        <end position="102"/>
    </location>
</feature>